<dbReference type="Pfam" id="PF00403">
    <property type="entry name" value="HMA"/>
    <property type="match status" value="1"/>
</dbReference>
<dbReference type="PANTHER" id="PTHR46594:SF4">
    <property type="entry name" value="P-TYPE CATION-TRANSPORTING ATPASE"/>
    <property type="match status" value="1"/>
</dbReference>
<dbReference type="PROSITE" id="PS01047">
    <property type="entry name" value="HMA_1"/>
    <property type="match status" value="1"/>
</dbReference>
<proteinExistence type="predicted"/>
<dbReference type="PRINTS" id="PR00946">
    <property type="entry name" value="HGSCAVENGER"/>
</dbReference>
<evidence type="ECO:0000313" key="4">
    <source>
        <dbReference type="Proteomes" id="UP000240322"/>
    </source>
</evidence>
<dbReference type="GO" id="GO:0046872">
    <property type="term" value="F:metal ion binding"/>
    <property type="evidence" value="ECO:0007669"/>
    <property type="project" value="UniProtKB-KW"/>
</dbReference>
<dbReference type="AlphaFoldDB" id="A0A2R6AGG1"/>
<keyword evidence="1" id="KW-0479">Metal-binding</keyword>
<dbReference type="Proteomes" id="UP000240322">
    <property type="component" value="Unassembled WGS sequence"/>
</dbReference>
<dbReference type="InterPro" id="IPR006121">
    <property type="entry name" value="HMA_dom"/>
</dbReference>
<name>A0A2R6AGG1_9ARCH</name>
<comment type="caution">
    <text evidence="3">The sequence shown here is derived from an EMBL/GenBank/DDBJ whole genome shotgun (WGS) entry which is preliminary data.</text>
</comment>
<evidence type="ECO:0000256" key="1">
    <source>
        <dbReference type="ARBA" id="ARBA00022723"/>
    </source>
</evidence>
<dbReference type="Gene3D" id="3.30.70.100">
    <property type="match status" value="1"/>
</dbReference>
<evidence type="ECO:0000313" key="3">
    <source>
        <dbReference type="EMBL" id="PSN85439.1"/>
    </source>
</evidence>
<dbReference type="PROSITE" id="PS50846">
    <property type="entry name" value="HMA_2"/>
    <property type="match status" value="1"/>
</dbReference>
<protein>
    <recommendedName>
        <fullName evidence="2">HMA domain-containing protein</fullName>
    </recommendedName>
</protein>
<dbReference type="FunFam" id="3.30.70.100:FF:000001">
    <property type="entry name" value="ATPase copper transporting beta"/>
    <property type="match status" value="1"/>
</dbReference>
<dbReference type="SUPFAM" id="SSF55008">
    <property type="entry name" value="HMA, heavy metal-associated domain"/>
    <property type="match status" value="1"/>
</dbReference>
<dbReference type="InterPro" id="IPR036163">
    <property type="entry name" value="HMA_dom_sf"/>
</dbReference>
<accession>A0A2R6AGG1</accession>
<dbReference type="CDD" id="cd00371">
    <property type="entry name" value="HMA"/>
    <property type="match status" value="1"/>
</dbReference>
<dbReference type="InterPro" id="IPR017969">
    <property type="entry name" value="Heavy-metal-associated_CS"/>
</dbReference>
<feature type="domain" description="HMA" evidence="2">
    <location>
        <begin position="16"/>
        <end position="81"/>
    </location>
</feature>
<sequence>MSPYYVGDLEMSVNKKVAIIKVRVMHCEGCAKSIENALRLLDGVSSASVEFNKRRAIVEYNPEITDVDKLRQAITDAGYDA</sequence>
<organism evidence="3 4">
    <name type="scientific">Candidatus Marsarchaeota G2 archaeon OSP_D</name>
    <dbReference type="NCBI Taxonomy" id="1978157"/>
    <lineage>
        <taxon>Archaea</taxon>
        <taxon>Candidatus Marsarchaeota</taxon>
        <taxon>Candidatus Marsarchaeota group 2</taxon>
    </lineage>
</organism>
<dbReference type="PANTHER" id="PTHR46594">
    <property type="entry name" value="P-TYPE CATION-TRANSPORTING ATPASE"/>
    <property type="match status" value="1"/>
</dbReference>
<reference evidence="3 4" key="1">
    <citation type="submission" date="2017-04" db="EMBL/GenBank/DDBJ databases">
        <title>Novel microbial lineages endemic to geothermal iron-oxide mats fill important gaps in the evolutionary history of Archaea.</title>
        <authorList>
            <person name="Jay Z.J."/>
            <person name="Beam J.P."/>
            <person name="Dlakic M."/>
            <person name="Rusch D.B."/>
            <person name="Kozubal M.A."/>
            <person name="Inskeep W.P."/>
        </authorList>
    </citation>
    <scope>NUCLEOTIDE SEQUENCE [LARGE SCALE GENOMIC DNA]</scope>
    <source>
        <strain evidence="3">OSP_D</strain>
    </source>
</reference>
<gene>
    <name evidence="3" type="ORF">B9Q03_12310</name>
</gene>
<dbReference type="InterPro" id="IPR001802">
    <property type="entry name" value="MerP/CopZ"/>
</dbReference>
<dbReference type="EMBL" id="NEXE01000240">
    <property type="protein sequence ID" value="PSN85439.1"/>
    <property type="molecule type" value="Genomic_DNA"/>
</dbReference>
<evidence type="ECO:0000259" key="2">
    <source>
        <dbReference type="PROSITE" id="PS50846"/>
    </source>
</evidence>